<dbReference type="PANTHER" id="PTHR30244">
    <property type="entry name" value="TRANSAMINASE"/>
    <property type="match status" value="1"/>
</dbReference>
<dbReference type="Proteomes" id="UP000006732">
    <property type="component" value="Chromosome"/>
</dbReference>
<proteinExistence type="inferred from homology"/>
<dbReference type="GO" id="GO:0000271">
    <property type="term" value="P:polysaccharide biosynthetic process"/>
    <property type="evidence" value="ECO:0007669"/>
    <property type="project" value="TreeGrafter"/>
</dbReference>
<dbReference type="KEGG" id="ppd:Ppro_2874"/>
<protein>
    <submittedName>
        <fullName evidence="6">DegT/DnrJ/EryC1/StrS aminotransferase</fullName>
    </submittedName>
</protein>
<dbReference type="InterPro" id="IPR015422">
    <property type="entry name" value="PyrdxlP-dep_Trfase_small"/>
</dbReference>
<dbReference type="STRING" id="338966.Ppro_2874"/>
<gene>
    <name evidence="6" type="ordered locus">Ppro_2874</name>
</gene>
<name>A1AT01_PELPD</name>
<dbReference type="OrthoDB" id="9810913at2"/>
<dbReference type="PANTHER" id="PTHR30244:SF36">
    <property type="entry name" value="3-OXO-GLUCOSE-6-PHOSPHATE:GLUTAMATE AMINOTRANSFERASE"/>
    <property type="match status" value="1"/>
</dbReference>
<dbReference type="RefSeq" id="WP_011736707.1">
    <property type="nucleotide sequence ID" value="NC_008609.1"/>
</dbReference>
<keyword evidence="6" id="KW-0032">Aminotransferase</keyword>
<evidence type="ECO:0000256" key="3">
    <source>
        <dbReference type="PIRSR" id="PIRSR000390-1"/>
    </source>
</evidence>
<dbReference type="InterPro" id="IPR000653">
    <property type="entry name" value="DegT/StrS_aminotransferase"/>
</dbReference>
<dbReference type="InterPro" id="IPR015421">
    <property type="entry name" value="PyrdxlP-dep_Trfase_major"/>
</dbReference>
<dbReference type="Pfam" id="PF01041">
    <property type="entry name" value="DegT_DnrJ_EryC1"/>
    <property type="match status" value="1"/>
</dbReference>
<dbReference type="AlphaFoldDB" id="A1AT01"/>
<dbReference type="CDD" id="cd00616">
    <property type="entry name" value="AHBA_syn"/>
    <property type="match status" value="1"/>
</dbReference>
<accession>A1AT01</accession>
<dbReference type="Gene3D" id="3.90.1150.10">
    <property type="entry name" value="Aspartate Aminotransferase, domain 1"/>
    <property type="match status" value="1"/>
</dbReference>
<dbReference type="PIRSF" id="PIRSF000390">
    <property type="entry name" value="PLP_StrS"/>
    <property type="match status" value="1"/>
</dbReference>
<evidence type="ECO:0000313" key="6">
    <source>
        <dbReference type="EMBL" id="ABL00472.1"/>
    </source>
</evidence>
<reference evidence="6 7" key="1">
    <citation type="submission" date="2006-10" db="EMBL/GenBank/DDBJ databases">
        <title>Complete sequence of chromosome of Pelobacter propionicus DSM 2379.</title>
        <authorList>
            <consortium name="US DOE Joint Genome Institute"/>
            <person name="Copeland A."/>
            <person name="Lucas S."/>
            <person name="Lapidus A."/>
            <person name="Barry K."/>
            <person name="Detter J.C."/>
            <person name="Glavina del Rio T."/>
            <person name="Hammon N."/>
            <person name="Israni S."/>
            <person name="Dalin E."/>
            <person name="Tice H."/>
            <person name="Pitluck S."/>
            <person name="Saunders E."/>
            <person name="Brettin T."/>
            <person name="Bruce D."/>
            <person name="Han C."/>
            <person name="Tapia R."/>
            <person name="Schmutz J."/>
            <person name="Larimer F."/>
            <person name="Land M."/>
            <person name="Hauser L."/>
            <person name="Kyrpides N."/>
            <person name="Kim E."/>
            <person name="Lovley D."/>
            <person name="Richardson P."/>
        </authorList>
    </citation>
    <scope>NUCLEOTIDE SEQUENCE [LARGE SCALE GENOMIC DNA]</scope>
    <source>
        <strain evidence="7">DSM 2379 / NBRC 103807 / OttBd1</strain>
    </source>
</reference>
<feature type="active site" description="Proton acceptor" evidence="3">
    <location>
        <position position="187"/>
    </location>
</feature>
<evidence type="ECO:0000313" key="7">
    <source>
        <dbReference type="Proteomes" id="UP000006732"/>
    </source>
</evidence>
<dbReference type="EMBL" id="CP000482">
    <property type="protein sequence ID" value="ABL00472.1"/>
    <property type="molecule type" value="Genomic_DNA"/>
</dbReference>
<keyword evidence="6" id="KW-0808">Transferase</keyword>
<dbReference type="eggNOG" id="COG0399">
    <property type="taxonomic scope" value="Bacteria"/>
</dbReference>
<dbReference type="Gene3D" id="3.40.640.10">
    <property type="entry name" value="Type I PLP-dependent aspartate aminotransferase-like (Major domain)"/>
    <property type="match status" value="1"/>
</dbReference>
<comment type="similarity">
    <text evidence="2 5">Belongs to the DegT/DnrJ/EryC1 family.</text>
</comment>
<feature type="modified residue" description="N6-(pyridoxal phosphate)lysine" evidence="4">
    <location>
        <position position="187"/>
    </location>
</feature>
<dbReference type="GO" id="GO:0008483">
    <property type="term" value="F:transaminase activity"/>
    <property type="evidence" value="ECO:0007669"/>
    <property type="project" value="UniProtKB-KW"/>
</dbReference>
<sequence length="371" mass="40925">MVNVPFIDLHAQYESIRGEITDAVQEVLDSSAFVGGPFVEKFEESFARFCGTAHAVAVSSGTSALWMTLICLGIGPGDEVITVPNTFIATAEAISLCGARPVFVDVEQDSCTLDPGLLQAAVTPNTKAIIPVHLFGQPANMDPIMAFAAERNLFVIEDACQAHGARYRDRPVGSMGDAACFSFYPGKNLGAYGEAGAVTTNNAELAGNIRRMRDHGQSRKYYHGMIGWNGRMDGIQGAVLSVKLEYLASWNEKRRKNAALYNDFLHVHEGVILPVEMEYARHIYHIYAIRVQNRDRVLARLNEKGINCGIHYPLPIHLQDAYRSFGLAKGTFPVTEQVADQLLSLPMYPELTHEQIEYVARETKNVTMASR</sequence>
<dbReference type="InterPro" id="IPR015424">
    <property type="entry name" value="PyrdxlP-dep_Trfase"/>
</dbReference>
<keyword evidence="1 4" id="KW-0663">Pyridoxal phosphate</keyword>
<dbReference type="HOGENOM" id="CLU_033332_7_2_7"/>
<organism evidence="6 7">
    <name type="scientific">Pelobacter propionicus (strain DSM 2379 / NBRC 103807 / OttBd1)</name>
    <dbReference type="NCBI Taxonomy" id="338966"/>
    <lineage>
        <taxon>Bacteria</taxon>
        <taxon>Pseudomonadati</taxon>
        <taxon>Thermodesulfobacteriota</taxon>
        <taxon>Desulfuromonadia</taxon>
        <taxon>Desulfuromonadales</taxon>
        <taxon>Desulfuromonadaceae</taxon>
        <taxon>Pelobacter</taxon>
    </lineage>
</organism>
<dbReference type="SUPFAM" id="SSF53383">
    <property type="entry name" value="PLP-dependent transferases"/>
    <property type="match status" value="1"/>
</dbReference>
<keyword evidence="7" id="KW-1185">Reference proteome</keyword>
<evidence type="ECO:0000256" key="2">
    <source>
        <dbReference type="ARBA" id="ARBA00037999"/>
    </source>
</evidence>
<evidence type="ECO:0000256" key="4">
    <source>
        <dbReference type="PIRSR" id="PIRSR000390-2"/>
    </source>
</evidence>
<evidence type="ECO:0000256" key="1">
    <source>
        <dbReference type="ARBA" id="ARBA00022898"/>
    </source>
</evidence>
<dbReference type="GO" id="GO:0030170">
    <property type="term" value="F:pyridoxal phosphate binding"/>
    <property type="evidence" value="ECO:0007669"/>
    <property type="project" value="UniProtKB-ARBA"/>
</dbReference>
<evidence type="ECO:0000256" key="5">
    <source>
        <dbReference type="RuleBase" id="RU004508"/>
    </source>
</evidence>
<dbReference type="FunFam" id="3.40.640.10:FF:000089">
    <property type="entry name" value="Aminotransferase, DegT/DnrJ/EryC1/StrS family"/>
    <property type="match status" value="1"/>
</dbReference>